<gene>
    <name evidence="1" type="ORF">D7D52_01100</name>
</gene>
<name>A0A386Z4J6_9NOCA</name>
<accession>A0A386Z4J6</accession>
<evidence type="ECO:0000313" key="1">
    <source>
        <dbReference type="EMBL" id="AYF72712.1"/>
    </source>
</evidence>
<dbReference type="EMBL" id="CP032568">
    <property type="protein sequence ID" value="AYF72712.1"/>
    <property type="molecule type" value="Genomic_DNA"/>
</dbReference>
<dbReference type="AlphaFoldDB" id="A0A386Z4J6"/>
<protein>
    <submittedName>
        <fullName evidence="1">Uncharacterized protein</fullName>
    </submittedName>
</protein>
<sequence>MRPITGESPLERQLWLYRELYSLPCHLSDARIILSTSDVSALTAPSGLASLVDDELFWSKRVTPILDAGSDDLIILAAPTPIDLARYASELGRRAQCEFLPPATQIILPTYPRPFPRWFRYPHCETLQPLSAVLRAIRIVLRDVPRTYPT</sequence>
<evidence type="ECO:0000313" key="2">
    <source>
        <dbReference type="Proteomes" id="UP000267164"/>
    </source>
</evidence>
<dbReference type="KEGG" id="nyu:D7D52_01100"/>
<organism evidence="1 2">
    <name type="scientific">Nocardia yunnanensis</name>
    <dbReference type="NCBI Taxonomy" id="2382165"/>
    <lineage>
        <taxon>Bacteria</taxon>
        <taxon>Bacillati</taxon>
        <taxon>Actinomycetota</taxon>
        <taxon>Actinomycetes</taxon>
        <taxon>Mycobacteriales</taxon>
        <taxon>Nocardiaceae</taxon>
        <taxon>Nocardia</taxon>
    </lineage>
</organism>
<reference evidence="1 2" key="1">
    <citation type="submission" date="2018-09" db="EMBL/GenBank/DDBJ databases">
        <title>Nocardia yunnanensis sp. nov., an actinomycete isolated from a soil sample.</title>
        <authorList>
            <person name="Zhang J."/>
        </authorList>
    </citation>
    <scope>NUCLEOTIDE SEQUENCE [LARGE SCALE GENOMIC DNA]</scope>
    <source>
        <strain evidence="1 2">CFHS0054</strain>
    </source>
</reference>
<proteinExistence type="predicted"/>
<dbReference type="Proteomes" id="UP000267164">
    <property type="component" value="Chromosome"/>
</dbReference>
<keyword evidence="2" id="KW-1185">Reference proteome</keyword>